<organism evidence="1">
    <name type="scientific">marine sediment metagenome</name>
    <dbReference type="NCBI Taxonomy" id="412755"/>
    <lineage>
        <taxon>unclassified sequences</taxon>
        <taxon>metagenomes</taxon>
        <taxon>ecological metagenomes</taxon>
    </lineage>
</organism>
<reference evidence="1" key="1">
    <citation type="journal article" date="2014" name="Front. Microbiol.">
        <title>High frequency of phylogenetically diverse reductive dehalogenase-homologous genes in deep subseafloor sedimentary metagenomes.</title>
        <authorList>
            <person name="Kawai M."/>
            <person name="Futagami T."/>
            <person name="Toyoda A."/>
            <person name="Takaki Y."/>
            <person name="Nishi S."/>
            <person name="Hori S."/>
            <person name="Arai W."/>
            <person name="Tsubouchi T."/>
            <person name="Morono Y."/>
            <person name="Uchiyama I."/>
            <person name="Ito T."/>
            <person name="Fujiyama A."/>
            <person name="Inagaki F."/>
            <person name="Takami H."/>
        </authorList>
    </citation>
    <scope>NUCLEOTIDE SEQUENCE</scope>
    <source>
        <strain evidence="1">Expedition CK06-06</strain>
    </source>
</reference>
<dbReference type="AlphaFoldDB" id="X1UFM2"/>
<feature type="non-terminal residue" evidence="1">
    <location>
        <position position="1"/>
    </location>
</feature>
<protein>
    <submittedName>
        <fullName evidence="1">Uncharacterized protein</fullName>
    </submittedName>
</protein>
<evidence type="ECO:0000313" key="1">
    <source>
        <dbReference type="EMBL" id="GAJ02362.1"/>
    </source>
</evidence>
<dbReference type="EMBL" id="BARW01016215">
    <property type="protein sequence ID" value="GAJ02362.1"/>
    <property type="molecule type" value="Genomic_DNA"/>
</dbReference>
<comment type="caution">
    <text evidence="1">The sequence shown here is derived from an EMBL/GenBank/DDBJ whole genome shotgun (WGS) entry which is preliminary data.</text>
</comment>
<gene>
    <name evidence="1" type="ORF">S12H4_28285</name>
</gene>
<name>X1UFM2_9ZZZZ</name>
<proteinExistence type="predicted"/>
<accession>X1UFM2</accession>
<sequence>LWHNSTILKKSIFVLVDGARFTVPLPEYVSKGKWKIRKDSIEYKIASIYKQYYPLEKILPAKGVEIE</sequence>